<organism evidence="3 4">
    <name type="scientific">Algoriphagus sediminis</name>
    <dbReference type="NCBI Taxonomy" id="3057113"/>
    <lineage>
        <taxon>Bacteria</taxon>
        <taxon>Pseudomonadati</taxon>
        <taxon>Bacteroidota</taxon>
        <taxon>Cytophagia</taxon>
        <taxon>Cytophagales</taxon>
        <taxon>Cyclobacteriaceae</taxon>
        <taxon>Algoriphagus</taxon>
    </lineage>
</organism>
<dbReference type="EMBL" id="JAUEPH010000004">
    <property type="protein sequence ID" value="MDN3204747.1"/>
    <property type="molecule type" value="Genomic_DNA"/>
</dbReference>
<dbReference type="EC" id="2.4.-.-" evidence="3"/>
<dbReference type="Proteomes" id="UP001171916">
    <property type="component" value="Unassembled WGS sequence"/>
</dbReference>
<evidence type="ECO:0000259" key="2">
    <source>
        <dbReference type="Pfam" id="PF00534"/>
    </source>
</evidence>
<proteinExistence type="predicted"/>
<dbReference type="SUPFAM" id="SSF53756">
    <property type="entry name" value="UDP-Glycosyltransferase/glycogen phosphorylase"/>
    <property type="match status" value="1"/>
</dbReference>
<accession>A0ABT7YE36</accession>
<evidence type="ECO:0000256" key="1">
    <source>
        <dbReference type="ARBA" id="ARBA00022679"/>
    </source>
</evidence>
<dbReference type="PANTHER" id="PTHR46401">
    <property type="entry name" value="GLYCOSYLTRANSFERASE WBBK-RELATED"/>
    <property type="match status" value="1"/>
</dbReference>
<dbReference type="CDD" id="cd03801">
    <property type="entry name" value="GT4_PimA-like"/>
    <property type="match status" value="1"/>
</dbReference>
<dbReference type="PANTHER" id="PTHR46401:SF2">
    <property type="entry name" value="GLYCOSYLTRANSFERASE WBBK-RELATED"/>
    <property type="match status" value="1"/>
</dbReference>
<keyword evidence="3" id="KW-0328">Glycosyltransferase</keyword>
<dbReference type="GO" id="GO:0016757">
    <property type="term" value="F:glycosyltransferase activity"/>
    <property type="evidence" value="ECO:0007669"/>
    <property type="project" value="UniProtKB-KW"/>
</dbReference>
<dbReference type="InterPro" id="IPR001296">
    <property type="entry name" value="Glyco_trans_1"/>
</dbReference>
<evidence type="ECO:0000313" key="4">
    <source>
        <dbReference type="Proteomes" id="UP001171916"/>
    </source>
</evidence>
<comment type="caution">
    <text evidence="3">The sequence shown here is derived from an EMBL/GenBank/DDBJ whole genome shotgun (WGS) entry which is preliminary data.</text>
</comment>
<feature type="domain" description="Glycosyl transferase family 1" evidence="2">
    <location>
        <begin position="179"/>
        <end position="332"/>
    </location>
</feature>
<dbReference type="Pfam" id="PF00534">
    <property type="entry name" value="Glycos_transf_1"/>
    <property type="match status" value="1"/>
</dbReference>
<dbReference type="Gene3D" id="3.40.50.2000">
    <property type="entry name" value="Glycogen Phosphorylase B"/>
    <property type="match status" value="1"/>
</dbReference>
<keyword evidence="1 3" id="KW-0808">Transferase</keyword>
<sequence length="359" mass="40808">MPLNILISSLPLPATKVGSWTNRIGEFQKQTNFFDHILSPTENPDSTFIFCQKRDLNPIQKLSGNRSEKVGTDYFLELLKLGAGKNPLKILVVDDRSLLEAIALRKEELPKGTELYYSHHGHQLGAPPHIFDLVDKVFFLTELGYQKTLEVNYQFTPEVFVIGNGVVGDGFKPISQEEKNERRKEFGWTNDDIVITWLANARPVKGLHLFKKVVANLLEKYSNLKVLSIGHKPQSDLNSSNWVQVGQVSNSDLPKYLQLGDAYFFTSVWQEGFGLSLAEAVKCGNIPITSPLGGITEVLSEVPHKIYVQRPNIVEDWVNAFEEYLNLRNSPEFISQEFDFGSWQSYDKWEQRFLNALKS</sequence>
<dbReference type="RefSeq" id="WP_290000461.1">
    <property type="nucleotide sequence ID" value="NZ_JAUEPH010000004.1"/>
</dbReference>
<keyword evidence="4" id="KW-1185">Reference proteome</keyword>
<gene>
    <name evidence="3" type="ORF">QVH07_11335</name>
</gene>
<name>A0ABT7YE36_9BACT</name>
<evidence type="ECO:0000313" key="3">
    <source>
        <dbReference type="EMBL" id="MDN3204747.1"/>
    </source>
</evidence>
<reference evidence="3" key="1">
    <citation type="submission" date="2023-06" db="EMBL/GenBank/DDBJ databases">
        <title>Robiginitalea aurantiacus sp. nov. and Algoriphagus sediminis sp. nov., isolated from coastal sediment.</title>
        <authorList>
            <person name="Zhou Z.Y."/>
            <person name="An J."/>
            <person name="Jia Y.W."/>
            <person name="Du Z.J."/>
        </authorList>
    </citation>
    <scope>NUCLEOTIDE SEQUENCE</scope>
    <source>
        <strain evidence="3">C2-7</strain>
    </source>
</reference>
<protein>
    <submittedName>
        <fullName evidence="3">Glycosyltransferase family 4 protein</fullName>
        <ecNumber evidence="3">2.4.-.-</ecNumber>
    </submittedName>
</protein>